<dbReference type="SUPFAM" id="SSF54909">
    <property type="entry name" value="Dimeric alpha+beta barrel"/>
    <property type="match status" value="1"/>
</dbReference>
<dbReference type="AlphaFoldDB" id="A0A842HVS1"/>
<dbReference type="Proteomes" id="UP000564378">
    <property type="component" value="Unassembled WGS sequence"/>
</dbReference>
<protein>
    <recommendedName>
        <fullName evidence="4">YCII-related domain-containing protein</fullName>
    </recommendedName>
</protein>
<gene>
    <name evidence="2" type="ORF">H6P80_03055</name>
</gene>
<proteinExistence type="predicted"/>
<dbReference type="RefSeq" id="WP_185799865.1">
    <property type="nucleotide sequence ID" value="NZ_JACJVJ010000001.1"/>
</dbReference>
<evidence type="ECO:0008006" key="4">
    <source>
        <dbReference type="Google" id="ProtNLM"/>
    </source>
</evidence>
<accession>A0A842HVS1</accession>
<reference evidence="2 3" key="1">
    <citation type="submission" date="2020-08" db="EMBL/GenBank/DDBJ databases">
        <title>Draft genome sequence of Parasphingopyxis sp. GrpM-11.</title>
        <authorList>
            <person name="Oh J."/>
            <person name="Roh D.-H."/>
        </authorList>
    </citation>
    <scope>NUCLEOTIDE SEQUENCE [LARGE SCALE GENOMIC DNA]</scope>
    <source>
        <strain evidence="2 3">GrpM-11</strain>
    </source>
</reference>
<dbReference type="Gene3D" id="3.30.70.1060">
    <property type="entry name" value="Dimeric alpha+beta barrel"/>
    <property type="match status" value="1"/>
</dbReference>
<comment type="caution">
    <text evidence="2">The sequence shown here is derived from an EMBL/GenBank/DDBJ whole genome shotgun (WGS) entry which is preliminary data.</text>
</comment>
<evidence type="ECO:0000313" key="3">
    <source>
        <dbReference type="Proteomes" id="UP000564378"/>
    </source>
</evidence>
<dbReference type="EMBL" id="JACJVJ010000001">
    <property type="protein sequence ID" value="MBC2776593.1"/>
    <property type="molecule type" value="Genomic_DNA"/>
</dbReference>
<evidence type="ECO:0000256" key="1">
    <source>
        <dbReference type="SAM" id="MobiDB-lite"/>
    </source>
</evidence>
<sequence>MPKFMAVYTGSPAKAGASPPDEETIGRGMKAWGDWMAGHAGAIVDTGGPLGKTLRVSGGGVAPHANALTGYVIVEAETHEAAAAMFEAHPHFAIFPGEAVEVMAMPPIPGQ</sequence>
<evidence type="ECO:0000313" key="2">
    <source>
        <dbReference type="EMBL" id="MBC2776593.1"/>
    </source>
</evidence>
<dbReference type="InterPro" id="IPR011008">
    <property type="entry name" value="Dimeric_a/b-barrel"/>
</dbReference>
<feature type="region of interest" description="Disordered" evidence="1">
    <location>
        <begin position="1"/>
        <end position="23"/>
    </location>
</feature>
<name>A0A842HVS1_9SPHN</name>
<organism evidence="2 3">
    <name type="scientific">Parasphingopyxis marina</name>
    <dbReference type="NCBI Taxonomy" id="2761622"/>
    <lineage>
        <taxon>Bacteria</taxon>
        <taxon>Pseudomonadati</taxon>
        <taxon>Pseudomonadota</taxon>
        <taxon>Alphaproteobacteria</taxon>
        <taxon>Sphingomonadales</taxon>
        <taxon>Sphingomonadaceae</taxon>
        <taxon>Parasphingopyxis</taxon>
    </lineage>
</organism>
<keyword evidence="3" id="KW-1185">Reference proteome</keyword>